<feature type="region of interest" description="Disordered" evidence="1">
    <location>
        <begin position="179"/>
        <end position="208"/>
    </location>
</feature>
<feature type="compositionally biased region" description="Pro residues" evidence="1">
    <location>
        <begin position="180"/>
        <end position="196"/>
    </location>
</feature>
<accession>A0A481TFV9</accession>
<feature type="region of interest" description="Disordered" evidence="1">
    <location>
        <begin position="94"/>
        <end position="117"/>
    </location>
</feature>
<dbReference type="EMBL" id="MH790603">
    <property type="protein sequence ID" value="QBH80179.1"/>
    <property type="molecule type" value="Genomic_DNA"/>
</dbReference>
<feature type="compositionally biased region" description="Gly residues" evidence="1">
    <location>
        <begin position="22"/>
        <end position="37"/>
    </location>
</feature>
<evidence type="ECO:0000256" key="1">
    <source>
        <dbReference type="SAM" id="MobiDB-lite"/>
    </source>
</evidence>
<organism evidence="2">
    <name type="scientific">Human herpesvirus 2</name>
    <name type="common">HHV-2</name>
    <name type="synonym">Human herpes simplex virus 2</name>
    <dbReference type="NCBI Taxonomy" id="10310"/>
    <lineage>
        <taxon>Viruses</taxon>
        <taxon>Duplodnaviria</taxon>
        <taxon>Heunggongvirae</taxon>
        <taxon>Peploviricota</taxon>
        <taxon>Herviviricetes</taxon>
        <taxon>Herpesvirales</taxon>
        <taxon>Orthoherpesviridae</taxon>
        <taxon>Alphaherpesvirinae</taxon>
        <taxon>Simplexvirus</taxon>
        <taxon>Simplexvirus humanalpha2</taxon>
    </lineage>
</organism>
<evidence type="ECO:0000313" key="2">
    <source>
        <dbReference type="EMBL" id="QBH80067.1"/>
    </source>
</evidence>
<name>A0A481TFV9_HHV2</name>
<feature type="compositionally biased region" description="Polar residues" evidence="1">
    <location>
        <begin position="1"/>
        <end position="12"/>
    </location>
</feature>
<sequence length="221" mass="23203">MPRVSSSCSSSFLPARVRRGGRGGQVCGRGGRRGGGGHGRKCGCMPRVFSSPSSFLPPVPGGRGRACVVIQPPSPPPHFPPSLSKFPGPWLRAGGAADPPLLPPRARRPPTPAHHPPGLAGQTCVLCTIGPPSLSTRTHSFFTRQPAHPPRQGARTQAGPRLCSMIKTNRPRGWGRLLVPAPPPPPPFPPPIPGPPARGSCIKGQQQSVSKASQNFIVKFL</sequence>
<reference evidence="2" key="1">
    <citation type="submission" date="2018-08" db="EMBL/GenBank/DDBJ databases">
        <title>HSV2 whole genome sequences from clinical isolates.</title>
        <authorList>
            <person name="Roychoudhury P."/>
            <person name="Greninger A.L."/>
            <person name="Jerome K.R."/>
            <person name="Johnston C."/>
            <person name="Wald A."/>
            <person name="Xie H."/>
        </authorList>
    </citation>
    <scope>NUCLEOTIDE SEQUENCE</scope>
    <source>
        <strain evidence="2">2006-13869CAM</strain>
    </source>
</reference>
<dbReference type="EMBL" id="MH790603">
    <property type="protein sequence ID" value="QBH80067.1"/>
    <property type="molecule type" value="Genomic_DNA"/>
</dbReference>
<protein>
    <submittedName>
        <fullName evidence="2">Uncharacterized protein</fullName>
    </submittedName>
</protein>
<proteinExistence type="predicted"/>
<feature type="region of interest" description="Disordered" evidence="1">
    <location>
        <begin position="1"/>
        <end position="40"/>
    </location>
</feature>
<organismHost>
    <name type="scientific">Homo sapiens</name>
    <name type="common">Human</name>
    <dbReference type="NCBI Taxonomy" id="9606"/>
</organismHost>